<dbReference type="AlphaFoldDB" id="A0A7Y9WTV5"/>
<evidence type="ECO:0000313" key="1">
    <source>
        <dbReference type="EMBL" id="NYH25996.1"/>
    </source>
</evidence>
<proteinExistence type="predicted"/>
<gene>
    <name evidence="1" type="ORF">GGD40_005567</name>
</gene>
<dbReference type="Proteomes" id="UP000540929">
    <property type="component" value="Unassembled WGS sequence"/>
</dbReference>
<comment type="caution">
    <text evidence="1">The sequence shown here is derived from an EMBL/GenBank/DDBJ whole genome shotgun (WGS) entry which is preliminary data.</text>
</comment>
<sequence>MSIEWPHERSQLLTLVSGPVSSEQSTSPAAPAAVSQFSECSSHRARFFICRLRRNAPETHLDQVKGNTTSAFSLGGYAAPEELWCRNASMGFVRTIAWAPGLSAPTHSWLAFWAIRFDCIWGTATRHPIQSRWLFASRQSGLAGRSRNSYAKQRRHKGRVGEELHQSLGRQSHFSAGYVHASDCGALPRAFQFKHPLGFRLRGHT</sequence>
<protein>
    <submittedName>
        <fullName evidence="1">Uncharacterized protein</fullName>
    </submittedName>
</protein>
<reference evidence="1 2" key="1">
    <citation type="submission" date="2020-07" db="EMBL/GenBank/DDBJ databases">
        <title>Exploring microbial biodiversity for novel pathways involved in the catabolism of aromatic compounds derived from lignin.</title>
        <authorList>
            <person name="Elkins J."/>
        </authorList>
    </citation>
    <scope>NUCLEOTIDE SEQUENCE [LARGE SCALE GENOMIC DNA]</scope>
    <source>
        <strain evidence="1 2">H2C3C</strain>
    </source>
</reference>
<organism evidence="1 2">
    <name type="scientific">Paraburkholderia bryophila</name>
    <dbReference type="NCBI Taxonomy" id="420952"/>
    <lineage>
        <taxon>Bacteria</taxon>
        <taxon>Pseudomonadati</taxon>
        <taxon>Pseudomonadota</taxon>
        <taxon>Betaproteobacteria</taxon>
        <taxon>Burkholderiales</taxon>
        <taxon>Burkholderiaceae</taxon>
        <taxon>Paraburkholderia</taxon>
    </lineage>
</organism>
<evidence type="ECO:0000313" key="2">
    <source>
        <dbReference type="Proteomes" id="UP000540929"/>
    </source>
</evidence>
<dbReference type="EMBL" id="JACCAS010000002">
    <property type="protein sequence ID" value="NYH25996.1"/>
    <property type="molecule type" value="Genomic_DNA"/>
</dbReference>
<accession>A0A7Y9WTV5</accession>
<name>A0A7Y9WTV5_9BURK</name>
<keyword evidence="2" id="KW-1185">Reference proteome</keyword>